<feature type="domain" description="SNF2 N-terminal" evidence="2">
    <location>
        <begin position="2"/>
        <end position="100"/>
    </location>
</feature>
<accession>A0ABN9GST1</accession>
<dbReference type="Pfam" id="PF00176">
    <property type="entry name" value="SNF2-rel_dom"/>
    <property type="match status" value="1"/>
</dbReference>
<dbReference type="InterPro" id="IPR000330">
    <property type="entry name" value="SNF2_N"/>
</dbReference>
<dbReference type="InterPro" id="IPR038718">
    <property type="entry name" value="SNF2-like_sf"/>
</dbReference>
<protein>
    <recommendedName>
        <fullName evidence="2">SNF2 N-terminal domain-containing protein</fullName>
    </recommendedName>
</protein>
<proteinExistence type="predicted"/>
<evidence type="ECO:0000259" key="2">
    <source>
        <dbReference type="Pfam" id="PF00176"/>
    </source>
</evidence>
<evidence type="ECO:0000313" key="3">
    <source>
        <dbReference type="EMBL" id="CAI9611706.1"/>
    </source>
</evidence>
<comment type="caution">
    <text evidence="3">The sequence shown here is derived from an EMBL/GenBank/DDBJ whole genome shotgun (WGS) entry which is preliminary data.</text>
</comment>
<organism evidence="3 4">
    <name type="scientific">Staurois parvus</name>
    <dbReference type="NCBI Taxonomy" id="386267"/>
    <lineage>
        <taxon>Eukaryota</taxon>
        <taxon>Metazoa</taxon>
        <taxon>Chordata</taxon>
        <taxon>Craniata</taxon>
        <taxon>Vertebrata</taxon>
        <taxon>Euteleostomi</taxon>
        <taxon>Amphibia</taxon>
        <taxon>Batrachia</taxon>
        <taxon>Anura</taxon>
        <taxon>Neobatrachia</taxon>
        <taxon>Ranoidea</taxon>
        <taxon>Ranidae</taxon>
        <taxon>Staurois</taxon>
    </lineage>
</organism>
<reference evidence="3" key="1">
    <citation type="submission" date="2023-05" db="EMBL/GenBank/DDBJ databases">
        <authorList>
            <person name="Stuckert A."/>
        </authorList>
    </citation>
    <scope>NUCLEOTIDE SEQUENCE</scope>
</reference>
<keyword evidence="4" id="KW-1185">Reference proteome</keyword>
<gene>
    <name evidence="3" type="ORF">SPARVUS_LOCUS14588861</name>
</gene>
<dbReference type="PANTHER" id="PTHR45629">
    <property type="entry name" value="SNF2/RAD54 FAMILY MEMBER"/>
    <property type="match status" value="1"/>
</dbReference>
<dbReference type="InterPro" id="IPR027417">
    <property type="entry name" value="P-loop_NTPase"/>
</dbReference>
<feature type="non-terminal residue" evidence="3">
    <location>
        <position position="102"/>
    </location>
</feature>
<name>A0ABN9GST1_9NEOB</name>
<keyword evidence="1" id="KW-0347">Helicase</keyword>
<dbReference type="SUPFAM" id="SSF52540">
    <property type="entry name" value="P-loop containing nucleoside triphosphate hydrolases"/>
    <property type="match status" value="1"/>
</dbReference>
<dbReference type="Gene3D" id="3.40.50.10810">
    <property type="entry name" value="Tandem AAA-ATPase domain"/>
    <property type="match status" value="1"/>
</dbReference>
<dbReference type="Proteomes" id="UP001162483">
    <property type="component" value="Unassembled WGS sequence"/>
</dbReference>
<dbReference type="PANTHER" id="PTHR45629:SF7">
    <property type="entry name" value="DNA EXCISION REPAIR PROTEIN ERCC-6-RELATED"/>
    <property type="match status" value="1"/>
</dbReference>
<keyword evidence="1" id="KW-0547">Nucleotide-binding</keyword>
<keyword evidence="1" id="KW-0067">ATP-binding</keyword>
<dbReference type="InterPro" id="IPR050496">
    <property type="entry name" value="SNF2_RAD54_helicase_repair"/>
</dbReference>
<dbReference type="EMBL" id="CATNWA010019163">
    <property type="protein sequence ID" value="CAI9611706.1"/>
    <property type="molecule type" value="Genomic_DNA"/>
</dbReference>
<evidence type="ECO:0000313" key="4">
    <source>
        <dbReference type="Proteomes" id="UP001162483"/>
    </source>
</evidence>
<evidence type="ECO:0000256" key="1">
    <source>
        <dbReference type="ARBA" id="ARBA00022806"/>
    </source>
</evidence>
<sequence length="102" mass="11754">MKSLRCKIRIGLTGTILQNNMEELWCVMDWAVPGCLGSRNQFKEEFSNPVELGQRHNATKRELATGRKVMQKLAVKMSSFFLRRTKALISNQLPKKEDRVCI</sequence>
<keyword evidence="1" id="KW-0378">Hydrolase</keyword>